<proteinExistence type="inferred from homology"/>
<evidence type="ECO:0000256" key="4">
    <source>
        <dbReference type="ARBA" id="ARBA00022898"/>
    </source>
</evidence>
<comment type="caution">
    <text evidence="8">The sequence shown here is derived from an EMBL/GenBank/DDBJ whole genome shotgun (WGS) entry which is preliminary data.</text>
</comment>
<dbReference type="PANTHER" id="PTHR45677">
    <property type="entry name" value="GLUTAMATE DECARBOXYLASE-RELATED"/>
    <property type="match status" value="1"/>
</dbReference>
<evidence type="ECO:0000256" key="6">
    <source>
        <dbReference type="PIRSR" id="PIRSR602129-50"/>
    </source>
</evidence>
<dbReference type="PANTHER" id="PTHR45677:SF8">
    <property type="entry name" value="CYSTEINE SULFINIC ACID DECARBOXYLASE"/>
    <property type="match status" value="1"/>
</dbReference>
<dbReference type="GO" id="GO:0019752">
    <property type="term" value="P:carboxylic acid metabolic process"/>
    <property type="evidence" value="ECO:0007669"/>
    <property type="project" value="InterPro"/>
</dbReference>
<dbReference type="Proteomes" id="UP000530514">
    <property type="component" value="Unassembled WGS sequence"/>
</dbReference>
<dbReference type="GO" id="GO:0005737">
    <property type="term" value="C:cytoplasm"/>
    <property type="evidence" value="ECO:0007669"/>
    <property type="project" value="TreeGrafter"/>
</dbReference>
<dbReference type="AlphaFoldDB" id="A0A7W1XDE2"/>
<dbReference type="InterPro" id="IPR015424">
    <property type="entry name" value="PyrdxlP-dep_Trfase"/>
</dbReference>
<name>A0A7W1XDE2_9BACL</name>
<keyword evidence="5 7" id="KW-0456">Lyase</keyword>
<dbReference type="InterPro" id="IPR015421">
    <property type="entry name" value="PyrdxlP-dep_Trfase_major"/>
</dbReference>
<dbReference type="Pfam" id="PF00282">
    <property type="entry name" value="Pyridoxal_deC"/>
    <property type="match status" value="1"/>
</dbReference>
<accession>A0A7W1XDE2</accession>
<keyword evidence="8" id="KW-0808">Transferase</keyword>
<dbReference type="OrthoDB" id="9803665at2"/>
<evidence type="ECO:0000256" key="3">
    <source>
        <dbReference type="ARBA" id="ARBA00022793"/>
    </source>
</evidence>
<dbReference type="RefSeq" id="WP_033101657.1">
    <property type="nucleotide sequence ID" value="NZ_JACEIP010000052.1"/>
</dbReference>
<dbReference type="SUPFAM" id="SSF53383">
    <property type="entry name" value="PLP-dependent transferases"/>
    <property type="match status" value="1"/>
</dbReference>
<evidence type="ECO:0000313" key="9">
    <source>
        <dbReference type="Proteomes" id="UP000530514"/>
    </source>
</evidence>
<dbReference type="Gene3D" id="3.40.640.10">
    <property type="entry name" value="Type I PLP-dependent aspartate aminotransferase-like (Major domain)"/>
    <property type="match status" value="1"/>
</dbReference>
<dbReference type="EMBL" id="JACEIP010000052">
    <property type="protein sequence ID" value="MBA4544626.1"/>
    <property type="molecule type" value="Genomic_DNA"/>
</dbReference>
<feature type="modified residue" description="N6-(pyridoxal phosphate)lysine" evidence="6">
    <location>
        <position position="303"/>
    </location>
</feature>
<evidence type="ECO:0000256" key="1">
    <source>
        <dbReference type="ARBA" id="ARBA00001933"/>
    </source>
</evidence>
<reference evidence="8 9" key="1">
    <citation type="submission" date="2020-07" db="EMBL/GenBank/DDBJ databases">
        <authorList>
            <person name="Feng H."/>
        </authorList>
    </citation>
    <scope>NUCLEOTIDE SEQUENCE [LARGE SCALE GENOMIC DNA]</scope>
    <source>
        <strain evidence="9">s-11</strain>
    </source>
</reference>
<keyword evidence="9" id="KW-1185">Reference proteome</keyword>
<keyword evidence="3" id="KW-0210">Decarboxylase</keyword>
<dbReference type="GO" id="GO:0030170">
    <property type="term" value="F:pyridoxal phosphate binding"/>
    <property type="evidence" value="ECO:0007669"/>
    <property type="project" value="InterPro"/>
</dbReference>
<dbReference type="GO" id="GO:0004058">
    <property type="term" value="F:aromatic-L-amino-acid decarboxylase activity"/>
    <property type="evidence" value="ECO:0007669"/>
    <property type="project" value="UniProtKB-ARBA"/>
</dbReference>
<evidence type="ECO:0000313" key="8">
    <source>
        <dbReference type="EMBL" id="MBA4544626.1"/>
    </source>
</evidence>
<evidence type="ECO:0000256" key="7">
    <source>
        <dbReference type="RuleBase" id="RU000382"/>
    </source>
</evidence>
<organism evidence="8 9">
    <name type="scientific">Thermoactinomyces daqus</name>
    <dbReference type="NCBI Taxonomy" id="1329516"/>
    <lineage>
        <taxon>Bacteria</taxon>
        <taxon>Bacillati</taxon>
        <taxon>Bacillota</taxon>
        <taxon>Bacilli</taxon>
        <taxon>Bacillales</taxon>
        <taxon>Thermoactinomycetaceae</taxon>
        <taxon>Thermoactinomyces</taxon>
    </lineage>
</organism>
<evidence type="ECO:0000256" key="5">
    <source>
        <dbReference type="ARBA" id="ARBA00023239"/>
    </source>
</evidence>
<comment type="cofactor">
    <cofactor evidence="1 6 7">
        <name>pyridoxal 5'-phosphate</name>
        <dbReference type="ChEBI" id="CHEBI:597326"/>
    </cofactor>
</comment>
<dbReference type="GO" id="GO:0008483">
    <property type="term" value="F:transaminase activity"/>
    <property type="evidence" value="ECO:0007669"/>
    <property type="project" value="UniProtKB-KW"/>
</dbReference>
<gene>
    <name evidence="8" type="ORF">H1164_17500</name>
</gene>
<keyword evidence="4 6" id="KW-0663">Pyridoxal phosphate</keyword>
<keyword evidence="8" id="KW-0032">Aminotransferase</keyword>
<dbReference type="InterPro" id="IPR002129">
    <property type="entry name" value="PyrdxlP-dep_de-COase"/>
</dbReference>
<sequence length="477" mass="53413">MKQSFVPSNAFIDPYGRNMPEAKHLMEAVMSLVLSNLSSASQRLPLSQSLKPSYAYFPEEGLSTEEILQQLKGILESSMNPAHPHYIGHMDSIPTIMSCLGEFISASLNNNMLSLEMSPVFSHMEVEVIQTISQFFGYNEKAGGVMLSGGSLANLQALAVARNHAFPVLQNGLSGIDGQPVVFASEVAHTSLQKAAMLLGLGTSSVIPVKTNANSQMDTADLEVKIKQARNQGKKPFAIVATAGTTVTGNIDPIPAIAEIAQQYRLWLHVDAAYGGALVFSKKHRDRLTGIDKADSITFNPQKWMYIAKTCAMVIFKDRTILEKEFRIPAPYMNDTEFTNLGEISVQGTRHADILKLWLSLQHIGMKGYEQLLDESYVLMETFIEQIKQRPYLELVSEPDTNICCFRGRPEYIPPDQWNLELQQTLLRDGQSFFSLPTYRGNRWLRAVLLNPFTSIEVIHQVFDRMDQFYKHRRGDS</sequence>
<dbReference type="Gene3D" id="3.90.1150.170">
    <property type="match status" value="1"/>
</dbReference>
<protein>
    <submittedName>
        <fullName evidence="8">Aminotransferase class I/II-fold pyridoxal phosphate-dependent enzyme</fullName>
    </submittedName>
</protein>
<comment type="similarity">
    <text evidence="2 7">Belongs to the group II decarboxylase family.</text>
</comment>
<evidence type="ECO:0000256" key="2">
    <source>
        <dbReference type="ARBA" id="ARBA00009533"/>
    </source>
</evidence>